<protein>
    <submittedName>
        <fullName evidence="2">Uncharacterized protein</fullName>
    </submittedName>
</protein>
<keyword evidence="1" id="KW-0472">Membrane</keyword>
<organism evidence="2 3">
    <name type="scientific">Adineta steineri</name>
    <dbReference type="NCBI Taxonomy" id="433720"/>
    <lineage>
        <taxon>Eukaryota</taxon>
        <taxon>Metazoa</taxon>
        <taxon>Spiralia</taxon>
        <taxon>Gnathifera</taxon>
        <taxon>Rotifera</taxon>
        <taxon>Eurotatoria</taxon>
        <taxon>Bdelloidea</taxon>
        <taxon>Adinetida</taxon>
        <taxon>Adinetidae</taxon>
        <taxon>Adineta</taxon>
    </lineage>
</organism>
<feature type="transmembrane region" description="Helical" evidence="1">
    <location>
        <begin position="15"/>
        <end position="33"/>
    </location>
</feature>
<sequence length="34" mass="4029">MEPTDIEHQRRSTRLYMTLFALAIFILTLYSSLP</sequence>
<reference evidence="2" key="1">
    <citation type="submission" date="2021-02" db="EMBL/GenBank/DDBJ databases">
        <authorList>
            <person name="Nowell W R."/>
        </authorList>
    </citation>
    <scope>NUCLEOTIDE SEQUENCE</scope>
</reference>
<dbReference type="Proteomes" id="UP000663868">
    <property type="component" value="Unassembled WGS sequence"/>
</dbReference>
<keyword evidence="1" id="KW-0812">Transmembrane</keyword>
<keyword evidence="1" id="KW-1133">Transmembrane helix</keyword>
<dbReference type="AlphaFoldDB" id="A0A819V924"/>
<evidence type="ECO:0000313" key="2">
    <source>
        <dbReference type="EMBL" id="CAF4105383.1"/>
    </source>
</evidence>
<name>A0A819V924_9BILA</name>
<evidence type="ECO:0000256" key="1">
    <source>
        <dbReference type="SAM" id="Phobius"/>
    </source>
</evidence>
<comment type="caution">
    <text evidence="2">The sequence shown here is derived from an EMBL/GenBank/DDBJ whole genome shotgun (WGS) entry which is preliminary data.</text>
</comment>
<proteinExistence type="predicted"/>
<dbReference type="EMBL" id="CAJOBB010004839">
    <property type="protein sequence ID" value="CAF4105383.1"/>
    <property type="molecule type" value="Genomic_DNA"/>
</dbReference>
<feature type="non-terminal residue" evidence="2">
    <location>
        <position position="34"/>
    </location>
</feature>
<evidence type="ECO:0000313" key="3">
    <source>
        <dbReference type="Proteomes" id="UP000663868"/>
    </source>
</evidence>
<accession>A0A819V924</accession>
<gene>
    <name evidence="2" type="ORF">KXQ929_LOCUS34774</name>
</gene>